<reference evidence="2 3" key="1">
    <citation type="submission" date="2019-02" db="EMBL/GenBank/DDBJ databases">
        <title>Sequencing the genomes of 1000 actinobacteria strains.</title>
        <authorList>
            <person name="Klenk H.-P."/>
        </authorList>
    </citation>
    <scope>NUCLEOTIDE SEQUENCE [LARGE SCALE GENOMIC DNA]</scope>
    <source>
        <strain evidence="2 3">DSM 45162</strain>
    </source>
</reference>
<keyword evidence="3" id="KW-1185">Reference proteome</keyword>
<protein>
    <submittedName>
        <fullName evidence="2">Uncharacterized protein</fullName>
    </submittedName>
</protein>
<keyword evidence="1" id="KW-1133">Transmembrane helix</keyword>
<evidence type="ECO:0000313" key="2">
    <source>
        <dbReference type="EMBL" id="RZU46637.1"/>
    </source>
</evidence>
<evidence type="ECO:0000313" key="3">
    <source>
        <dbReference type="Proteomes" id="UP000292564"/>
    </source>
</evidence>
<name>A0A4Q7Z809_9ACTN</name>
<dbReference type="AlphaFoldDB" id="A0A4Q7Z809"/>
<gene>
    <name evidence="2" type="ORF">EV385_6713</name>
</gene>
<sequence>MNQLVAYALSWARERGREAMRRDDGALSVEQVILTVVLLALAVAVAAAITAAVNGRIGGIT</sequence>
<dbReference type="EMBL" id="SHKY01000002">
    <property type="protein sequence ID" value="RZU46637.1"/>
    <property type="molecule type" value="Genomic_DNA"/>
</dbReference>
<comment type="caution">
    <text evidence="2">The sequence shown here is derived from an EMBL/GenBank/DDBJ whole genome shotgun (WGS) entry which is preliminary data.</text>
</comment>
<dbReference type="Proteomes" id="UP000292564">
    <property type="component" value="Unassembled WGS sequence"/>
</dbReference>
<accession>A0A4Q7Z809</accession>
<keyword evidence="1" id="KW-0812">Transmembrane</keyword>
<feature type="transmembrane region" description="Helical" evidence="1">
    <location>
        <begin position="32"/>
        <end position="53"/>
    </location>
</feature>
<keyword evidence="1" id="KW-0472">Membrane</keyword>
<evidence type="ECO:0000256" key="1">
    <source>
        <dbReference type="SAM" id="Phobius"/>
    </source>
</evidence>
<organism evidence="2 3">
    <name type="scientific">Krasilnikovia cinnamomea</name>
    <dbReference type="NCBI Taxonomy" id="349313"/>
    <lineage>
        <taxon>Bacteria</taxon>
        <taxon>Bacillati</taxon>
        <taxon>Actinomycetota</taxon>
        <taxon>Actinomycetes</taxon>
        <taxon>Micromonosporales</taxon>
        <taxon>Micromonosporaceae</taxon>
        <taxon>Krasilnikovia</taxon>
    </lineage>
</organism>
<proteinExistence type="predicted"/>
<dbReference type="RefSeq" id="WP_130513825.1">
    <property type="nucleotide sequence ID" value="NZ_SHKY01000002.1"/>
</dbReference>